<keyword evidence="2" id="KW-1185">Reference proteome</keyword>
<comment type="caution">
    <text evidence="1">The sequence shown here is derived from an EMBL/GenBank/DDBJ whole genome shotgun (WGS) entry which is preliminary data.</text>
</comment>
<protein>
    <submittedName>
        <fullName evidence="1">Uncharacterized protein</fullName>
    </submittedName>
</protein>
<accession>A0ABS0C2P9</accession>
<proteinExistence type="predicted"/>
<dbReference type="EMBL" id="JADLRE010000003">
    <property type="protein sequence ID" value="MBF6224659.1"/>
    <property type="molecule type" value="Genomic_DNA"/>
</dbReference>
<organism evidence="1 2">
    <name type="scientific">Nocardia abscessus</name>
    <dbReference type="NCBI Taxonomy" id="120957"/>
    <lineage>
        <taxon>Bacteria</taxon>
        <taxon>Bacillati</taxon>
        <taxon>Actinomycetota</taxon>
        <taxon>Actinomycetes</taxon>
        <taxon>Mycobacteriales</taxon>
        <taxon>Nocardiaceae</taxon>
        <taxon>Nocardia</taxon>
    </lineage>
</organism>
<evidence type="ECO:0000313" key="1">
    <source>
        <dbReference type="EMBL" id="MBF6224659.1"/>
    </source>
</evidence>
<dbReference type="RefSeq" id="WP_195031973.1">
    <property type="nucleotide sequence ID" value="NZ_JADLRE010000003.1"/>
</dbReference>
<sequence length="50" mass="5345">MRPILAHLPPDPGPAERSTAIQGTFALQQAIDRHRDGDDAPGKRAIGELS</sequence>
<gene>
    <name evidence="1" type="ORF">IU470_06000</name>
</gene>
<dbReference type="Proteomes" id="UP000807309">
    <property type="component" value="Unassembled WGS sequence"/>
</dbReference>
<reference evidence="1 2" key="1">
    <citation type="submission" date="2020-10" db="EMBL/GenBank/DDBJ databases">
        <title>Identification of Nocardia species via Next-generation sequencing and recognition of intraspecies genetic diversity.</title>
        <authorList>
            <person name="Li P."/>
            <person name="Li P."/>
            <person name="Lu B."/>
        </authorList>
    </citation>
    <scope>NUCLEOTIDE SEQUENCE [LARGE SCALE GENOMIC DNA]</scope>
    <source>
        <strain evidence="1 2">N-11</strain>
    </source>
</reference>
<evidence type="ECO:0000313" key="2">
    <source>
        <dbReference type="Proteomes" id="UP000807309"/>
    </source>
</evidence>
<name>A0ABS0C2P9_9NOCA</name>